<keyword evidence="1" id="KW-0812">Transmembrane</keyword>
<evidence type="ECO:0000313" key="4">
    <source>
        <dbReference type="Proteomes" id="UP000284785"/>
    </source>
</evidence>
<evidence type="ECO:0000313" key="2">
    <source>
        <dbReference type="EMBL" id="KAB4313395.1"/>
    </source>
</evidence>
<dbReference type="EMBL" id="QSJP01000007">
    <property type="protein sequence ID" value="RHD88461.1"/>
    <property type="molecule type" value="Genomic_DNA"/>
</dbReference>
<sequence length="68" mass="7669">MPHNQLYGILKDKIFHICLLLLFWLLVTNLANIRQLSETCRNQAMNCCKAEGTIADSQGFISSATNNQ</sequence>
<comment type="caution">
    <text evidence="3">The sequence shown here is derived from an EMBL/GenBank/DDBJ whole genome shotgun (WGS) entry which is preliminary data.</text>
</comment>
<evidence type="ECO:0000313" key="3">
    <source>
        <dbReference type="EMBL" id="RHD88461.1"/>
    </source>
</evidence>
<dbReference type="AlphaFoldDB" id="A0A414HND8"/>
<evidence type="ECO:0000256" key="1">
    <source>
        <dbReference type="SAM" id="Phobius"/>
    </source>
</evidence>
<organism evidence="3 4">
    <name type="scientific">Bacteroides thetaiotaomicron</name>
    <dbReference type="NCBI Taxonomy" id="818"/>
    <lineage>
        <taxon>Bacteria</taxon>
        <taxon>Pseudomonadati</taxon>
        <taxon>Bacteroidota</taxon>
        <taxon>Bacteroidia</taxon>
        <taxon>Bacteroidales</taxon>
        <taxon>Bacteroidaceae</taxon>
        <taxon>Bacteroides</taxon>
    </lineage>
</organism>
<accession>A0A414HND8</accession>
<dbReference type="Proteomes" id="UP000440614">
    <property type="component" value="Unassembled WGS sequence"/>
</dbReference>
<reference evidence="3 4" key="1">
    <citation type="submission" date="2018-08" db="EMBL/GenBank/DDBJ databases">
        <title>A genome reference for cultivated species of the human gut microbiota.</title>
        <authorList>
            <person name="Zou Y."/>
            <person name="Xue W."/>
            <person name="Luo G."/>
        </authorList>
    </citation>
    <scope>NUCLEOTIDE SEQUENCE [LARGE SCALE GENOMIC DNA]</scope>
    <source>
        <strain evidence="3 4">AM30-26</strain>
    </source>
</reference>
<name>A0A414HND8_BACT4</name>
<dbReference type="EMBL" id="WCSY01000009">
    <property type="protein sequence ID" value="KAB4313395.1"/>
    <property type="molecule type" value="Genomic_DNA"/>
</dbReference>
<proteinExistence type="predicted"/>
<reference evidence="2 5" key="2">
    <citation type="journal article" date="2019" name="Nat. Med.">
        <title>A library of human gut bacterial isolates paired with longitudinal multiomics data enables mechanistic microbiome research.</title>
        <authorList>
            <person name="Poyet M."/>
            <person name="Groussin M."/>
            <person name="Gibbons S.M."/>
            <person name="Avila-Pacheco J."/>
            <person name="Jiang X."/>
            <person name="Kearney S.M."/>
            <person name="Perrotta A.R."/>
            <person name="Berdy B."/>
            <person name="Zhao S."/>
            <person name="Lieberman T.D."/>
            <person name="Swanson P.K."/>
            <person name="Smith M."/>
            <person name="Roesemann S."/>
            <person name="Alexander J.E."/>
            <person name="Rich S.A."/>
            <person name="Livny J."/>
            <person name="Vlamakis H."/>
            <person name="Clish C."/>
            <person name="Bullock K."/>
            <person name="Deik A."/>
            <person name="Scott J."/>
            <person name="Pierce K.A."/>
            <person name="Xavier R.J."/>
            <person name="Alm E.J."/>
        </authorList>
    </citation>
    <scope>NUCLEOTIDE SEQUENCE [LARGE SCALE GENOMIC DNA]</scope>
    <source>
        <strain evidence="2 5">BIOML-A188</strain>
    </source>
</reference>
<keyword evidence="1" id="KW-0472">Membrane</keyword>
<evidence type="ECO:0000313" key="5">
    <source>
        <dbReference type="Proteomes" id="UP000440614"/>
    </source>
</evidence>
<dbReference type="Proteomes" id="UP000284785">
    <property type="component" value="Unassembled WGS sequence"/>
</dbReference>
<protein>
    <submittedName>
        <fullName evidence="3">Uncharacterized protein</fullName>
    </submittedName>
</protein>
<gene>
    <name evidence="3" type="ORF">DW780_09690</name>
    <name evidence="2" type="ORF">GAO51_10955</name>
</gene>
<feature type="transmembrane region" description="Helical" evidence="1">
    <location>
        <begin position="14"/>
        <end position="33"/>
    </location>
</feature>
<keyword evidence="1" id="KW-1133">Transmembrane helix</keyword>